<evidence type="ECO:0000256" key="9">
    <source>
        <dbReference type="ARBA" id="ARBA00023014"/>
    </source>
</evidence>
<keyword evidence="11" id="KW-0501">Molybdenum cofactor biosynthesis</keyword>
<evidence type="ECO:0000256" key="1">
    <source>
        <dbReference type="ARBA" id="ARBA00001966"/>
    </source>
</evidence>
<dbReference type="RefSeq" id="XP_007511633.1">
    <property type="nucleotide sequence ID" value="XM_007511571.1"/>
</dbReference>
<evidence type="ECO:0000313" key="17">
    <source>
        <dbReference type="Proteomes" id="UP000198341"/>
    </source>
</evidence>
<dbReference type="GO" id="GO:0005525">
    <property type="term" value="F:GTP binding"/>
    <property type="evidence" value="ECO:0007669"/>
    <property type="project" value="UniProtKB-KW"/>
</dbReference>
<dbReference type="SFLD" id="SFLDG01067">
    <property type="entry name" value="SPASM/twitch_domain_containing"/>
    <property type="match status" value="1"/>
</dbReference>
<dbReference type="GO" id="GO:0051539">
    <property type="term" value="F:4 iron, 4 sulfur cluster binding"/>
    <property type="evidence" value="ECO:0007669"/>
    <property type="project" value="UniProtKB-KW"/>
</dbReference>
<dbReference type="InterPro" id="IPR013785">
    <property type="entry name" value="Aldolase_TIM"/>
</dbReference>
<evidence type="ECO:0000256" key="3">
    <source>
        <dbReference type="ARBA" id="ARBA00012167"/>
    </source>
</evidence>
<dbReference type="InterPro" id="IPR040064">
    <property type="entry name" value="MoaA-like"/>
</dbReference>
<accession>K8EIB1</accession>
<dbReference type="AlphaFoldDB" id="K8EIB1"/>
<dbReference type="SFLD" id="SFLDG01383">
    <property type="entry name" value="cyclic_pyranopterin_phosphate"/>
    <property type="match status" value="1"/>
</dbReference>
<dbReference type="HAMAP" id="MF_01225_B">
    <property type="entry name" value="MoaA_B"/>
    <property type="match status" value="1"/>
</dbReference>
<dbReference type="EMBL" id="FO082271">
    <property type="protein sequence ID" value="CCO17754.1"/>
    <property type="molecule type" value="Genomic_DNA"/>
</dbReference>
<evidence type="ECO:0000256" key="7">
    <source>
        <dbReference type="ARBA" id="ARBA00022741"/>
    </source>
</evidence>
<evidence type="ECO:0000256" key="4">
    <source>
        <dbReference type="ARBA" id="ARBA00022485"/>
    </source>
</evidence>
<dbReference type="UniPathway" id="UPA00344"/>
<name>K8EIB1_9CHLO</name>
<keyword evidence="12" id="KW-0456">Lyase</keyword>
<dbReference type="Pfam" id="PF06463">
    <property type="entry name" value="Mob_synth_C"/>
    <property type="match status" value="1"/>
</dbReference>
<dbReference type="eggNOG" id="KOG2876">
    <property type="taxonomic scope" value="Eukaryota"/>
</dbReference>
<dbReference type="SMART" id="SM00729">
    <property type="entry name" value="Elp3"/>
    <property type="match status" value="1"/>
</dbReference>
<feature type="domain" description="Radical SAM core" evidence="15">
    <location>
        <begin position="86"/>
        <end position="315"/>
    </location>
</feature>
<proteinExistence type="inferred from homology"/>
<dbReference type="GeneID" id="19014297"/>
<evidence type="ECO:0000256" key="14">
    <source>
        <dbReference type="SAM" id="MobiDB-lite"/>
    </source>
</evidence>
<evidence type="ECO:0000259" key="15">
    <source>
        <dbReference type="PROSITE" id="PS51918"/>
    </source>
</evidence>
<dbReference type="GO" id="GO:0006777">
    <property type="term" value="P:Mo-molybdopterin cofactor biosynthetic process"/>
    <property type="evidence" value="ECO:0007669"/>
    <property type="project" value="UniProtKB-KW"/>
</dbReference>
<dbReference type="PROSITE" id="PS01305">
    <property type="entry name" value="MOAA_NIFB_PQQE"/>
    <property type="match status" value="1"/>
</dbReference>
<dbReference type="PROSITE" id="PS51918">
    <property type="entry name" value="RADICAL_SAM"/>
    <property type="match status" value="1"/>
</dbReference>
<protein>
    <recommendedName>
        <fullName evidence="3">GTP 3',8-cyclase</fullName>
        <ecNumber evidence="3">4.1.99.22</ecNumber>
    </recommendedName>
</protein>
<keyword evidence="5" id="KW-0949">S-adenosyl-L-methionine</keyword>
<comment type="cofactor">
    <cofactor evidence="1">
        <name>[4Fe-4S] cluster</name>
        <dbReference type="ChEBI" id="CHEBI:49883"/>
    </cofactor>
</comment>
<dbReference type="InterPro" id="IPR050105">
    <property type="entry name" value="MoCo_biosynth_MoaA/MoaC"/>
</dbReference>
<dbReference type="SFLD" id="SFLDS00029">
    <property type="entry name" value="Radical_SAM"/>
    <property type="match status" value="1"/>
</dbReference>
<keyword evidence="8" id="KW-0408">Iron</keyword>
<dbReference type="KEGG" id="bpg:Bathy08g03180"/>
<keyword evidence="10" id="KW-0342">GTP-binding</keyword>
<dbReference type="SUPFAM" id="SSF102114">
    <property type="entry name" value="Radical SAM enzymes"/>
    <property type="match status" value="1"/>
</dbReference>
<dbReference type="SFLD" id="SFLDG01386">
    <property type="entry name" value="main_SPASM_domain-containing"/>
    <property type="match status" value="1"/>
</dbReference>
<gene>
    <name evidence="16" type="ORF">Bathy08g03180</name>
</gene>
<evidence type="ECO:0000256" key="2">
    <source>
        <dbReference type="ARBA" id="ARBA00005046"/>
    </source>
</evidence>
<dbReference type="InterPro" id="IPR006638">
    <property type="entry name" value="Elp3/MiaA/NifB-like_rSAM"/>
</dbReference>
<dbReference type="GO" id="GO:0061799">
    <property type="term" value="F:cyclic pyranopterin monophosphate synthase activity"/>
    <property type="evidence" value="ECO:0007669"/>
    <property type="project" value="TreeGrafter"/>
</dbReference>
<organism evidence="16 17">
    <name type="scientific">Bathycoccus prasinos</name>
    <dbReference type="NCBI Taxonomy" id="41875"/>
    <lineage>
        <taxon>Eukaryota</taxon>
        <taxon>Viridiplantae</taxon>
        <taxon>Chlorophyta</taxon>
        <taxon>Mamiellophyceae</taxon>
        <taxon>Mamiellales</taxon>
        <taxon>Bathycoccaceae</taxon>
        <taxon>Bathycoccus</taxon>
    </lineage>
</organism>
<keyword evidence="7" id="KW-0547">Nucleotide-binding</keyword>
<dbReference type="GO" id="GO:0061798">
    <property type="term" value="F:GTP 3',8'-cyclase activity"/>
    <property type="evidence" value="ECO:0007669"/>
    <property type="project" value="UniProtKB-EC"/>
</dbReference>
<dbReference type="OrthoDB" id="429626at2759"/>
<evidence type="ECO:0000256" key="8">
    <source>
        <dbReference type="ARBA" id="ARBA00023004"/>
    </source>
</evidence>
<dbReference type="PANTHER" id="PTHR22960:SF0">
    <property type="entry name" value="MOLYBDENUM COFACTOR BIOSYNTHESIS PROTEIN 1"/>
    <property type="match status" value="1"/>
</dbReference>
<evidence type="ECO:0000313" key="16">
    <source>
        <dbReference type="EMBL" id="CCO17754.1"/>
    </source>
</evidence>
<dbReference type="CDD" id="cd21117">
    <property type="entry name" value="Twitch_MoaA"/>
    <property type="match status" value="1"/>
</dbReference>
<dbReference type="NCBIfam" id="NF001199">
    <property type="entry name" value="PRK00164.2-1"/>
    <property type="match status" value="1"/>
</dbReference>
<evidence type="ECO:0000256" key="12">
    <source>
        <dbReference type="ARBA" id="ARBA00023239"/>
    </source>
</evidence>
<dbReference type="Proteomes" id="UP000198341">
    <property type="component" value="Chromosome 8"/>
</dbReference>
<comment type="catalytic activity">
    <reaction evidence="13">
        <text>GTP + AH2 + S-adenosyl-L-methionine = (8S)-3',8-cyclo-7,8-dihydroguanosine 5'-triphosphate + 5'-deoxyadenosine + L-methionine + A + H(+)</text>
        <dbReference type="Rhea" id="RHEA:49576"/>
        <dbReference type="ChEBI" id="CHEBI:13193"/>
        <dbReference type="ChEBI" id="CHEBI:15378"/>
        <dbReference type="ChEBI" id="CHEBI:17319"/>
        <dbReference type="ChEBI" id="CHEBI:17499"/>
        <dbReference type="ChEBI" id="CHEBI:37565"/>
        <dbReference type="ChEBI" id="CHEBI:57844"/>
        <dbReference type="ChEBI" id="CHEBI:59789"/>
        <dbReference type="ChEBI" id="CHEBI:131766"/>
        <dbReference type="EC" id="4.1.99.22"/>
    </reaction>
</comment>
<dbReference type="GO" id="GO:0046872">
    <property type="term" value="F:metal ion binding"/>
    <property type="evidence" value="ECO:0007669"/>
    <property type="project" value="UniProtKB-KW"/>
</dbReference>
<feature type="region of interest" description="Disordered" evidence="14">
    <location>
        <begin position="46"/>
        <end position="78"/>
    </location>
</feature>
<comment type="pathway">
    <text evidence="2">Cofactor biosynthesis; molybdopterin biosynthesis.</text>
</comment>
<evidence type="ECO:0000256" key="13">
    <source>
        <dbReference type="ARBA" id="ARBA00048697"/>
    </source>
</evidence>
<evidence type="ECO:0000256" key="6">
    <source>
        <dbReference type="ARBA" id="ARBA00022723"/>
    </source>
</evidence>
<evidence type="ECO:0000256" key="10">
    <source>
        <dbReference type="ARBA" id="ARBA00023134"/>
    </source>
</evidence>
<keyword evidence="9" id="KW-0411">Iron-sulfur</keyword>
<dbReference type="PANTHER" id="PTHR22960">
    <property type="entry name" value="MOLYBDOPTERIN COFACTOR SYNTHESIS PROTEIN A"/>
    <property type="match status" value="1"/>
</dbReference>
<keyword evidence="4" id="KW-0004">4Fe-4S</keyword>
<dbReference type="EC" id="4.1.99.22" evidence="3"/>
<dbReference type="InterPro" id="IPR013483">
    <property type="entry name" value="MoaA"/>
</dbReference>
<keyword evidence="17" id="KW-1185">Reference proteome</keyword>
<dbReference type="Pfam" id="PF04055">
    <property type="entry name" value="Radical_SAM"/>
    <property type="match status" value="1"/>
</dbReference>
<dbReference type="InterPro" id="IPR010505">
    <property type="entry name" value="MoaA_twitch"/>
</dbReference>
<reference evidence="16 17" key="1">
    <citation type="submission" date="2011-10" db="EMBL/GenBank/DDBJ databases">
        <authorList>
            <person name="Genoscope - CEA"/>
        </authorList>
    </citation>
    <scope>NUCLEOTIDE SEQUENCE [LARGE SCALE GENOMIC DNA]</scope>
    <source>
        <strain evidence="16 17">RCC 1105</strain>
    </source>
</reference>
<dbReference type="CDD" id="cd01335">
    <property type="entry name" value="Radical_SAM"/>
    <property type="match status" value="1"/>
</dbReference>
<dbReference type="InterPro" id="IPR007197">
    <property type="entry name" value="rSAM"/>
</dbReference>
<evidence type="ECO:0000256" key="5">
    <source>
        <dbReference type="ARBA" id="ARBA00022691"/>
    </source>
</evidence>
<sequence length="410" mass="46515">MQRGRRSPATILRQLLLVSRTPLFSDNKNCAPKKLYAANPLPLFEDENDGKTKTEWKKRRQTTADELKPPTTNTNTNQQFSMLTDTFNRHHDYLRISLTERCNLRCLYCMPEDGIDLAPKDDLLTTEEIERLVKLFAKEGGVRKVRLTGGEPTVRKDLTDIVERISRIDGIEHVAMTTNGVALKSKLDALKRNGLKSINVSLDSLVKAKFEFMTRRDGLEKVLKSIDEAIRIGIETVKVNVVVVRGQNDDELLDFVQFAKEKPVNVRFIEYMPFNGNKWETRKMVSYAEMFDTIQKKYPSIARIPDETKSEVGKNFQIDDFQGTVSFVTSMTNHFCGGCNRLRILADGNLKVCLFGNAEVSLRDAMRVDNASDDVLKAIVEGAVKRKKAKHAGMENLAFMENRSMIRIGG</sequence>
<keyword evidence="6" id="KW-0479">Metal-binding</keyword>
<dbReference type="NCBIfam" id="TIGR02666">
    <property type="entry name" value="moaA"/>
    <property type="match status" value="1"/>
</dbReference>
<dbReference type="InterPro" id="IPR000385">
    <property type="entry name" value="MoaA_NifB_PqqE_Fe-S-bd_CS"/>
</dbReference>
<dbReference type="Gene3D" id="3.20.20.70">
    <property type="entry name" value="Aldolase class I"/>
    <property type="match status" value="1"/>
</dbReference>
<dbReference type="InterPro" id="IPR058240">
    <property type="entry name" value="rSAM_sf"/>
</dbReference>
<dbReference type="STRING" id="41875.K8EIB1"/>
<evidence type="ECO:0000256" key="11">
    <source>
        <dbReference type="ARBA" id="ARBA00023150"/>
    </source>
</evidence>